<sequence>MTVPNTPAEPGAEQVPDADPYAADLDLREPPRERRPLLPEVKIAAVLTVAGVLLGVVVGLLWLWLAPRVMLVAASDAIRYVDPEGEQRAGADSLFALLGLAAGAVSALAAFLLTRARGGGVAVAAGLTAGGVLGSLLAWQLGVRLGPSTDVVANAKAAGMGVQFSAALQLGAKGALMVWPMTALVVLLILSAAFGKREEDPPPYWAGPEWTGPGEPAVHPEDGNAPAPAESAEQPEENPKPPTGQGPTPPA</sequence>
<feature type="transmembrane region" description="Helical" evidence="2">
    <location>
        <begin position="176"/>
        <end position="195"/>
    </location>
</feature>
<evidence type="ECO:0008006" key="5">
    <source>
        <dbReference type="Google" id="ProtNLM"/>
    </source>
</evidence>
<feature type="region of interest" description="Disordered" evidence="1">
    <location>
        <begin position="1"/>
        <end position="24"/>
    </location>
</feature>
<feature type="transmembrane region" description="Helical" evidence="2">
    <location>
        <begin position="43"/>
        <end position="65"/>
    </location>
</feature>
<feature type="region of interest" description="Disordered" evidence="1">
    <location>
        <begin position="200"/>
        <end position="251"/>
    </location>
</feature>
<gene>
    <name evidence="3" type="ORF">GCM10010430_00320</name>
</gene>
<evidence type="ECO:0000256" key="1">
    <source>
        <dbReference type="SAM" id="MobiDB-lite"/>
    </source>
</evidence>
<evidence type="ECO:0000313" key="3">
    <source>
        <dbReference type="EMBL" id="GAA2225493.1"/>
    </source>
</evidence>
<keyword evidence="2" id="KW-0472">Membrane</keyword>
<keyword evidence="2" id="KW-0812">Transmembrane</keyword>
<protein>
    <recommendedName>
        <fullName evidence="5">ABC transporter permease</fullName>
    </recommendedName>
</protein>
<name>A0ABP5Q7L6_9ACTN</name>
<keyword evidence="2" id="KW-1133">Transmembrane helix</keyword>
<feature type="transmembrane region" description="Helical" evidence="2">
    <location>
        <begin position="94"/>
        <end position="113"/>
    </location>
</feature>
<dbReference type="RefSeq" id="WP_344634055.1">
    <property type="nucleotide sequence ID" value="NZ_BAAATR010000001.1"/>
</dbReference>
<comment type="caution">
    <text evidence="3">The sequence shown here is derived from an EMBL/GenBank/DDBJ whole genome shotgun (WGS) entry which is preliminary data.</text>
</comment>
<dbReference type="Proteomes" id="UP001500305">
    <property type="component" value="Unassembled WGS sequence"/>
</dbReference>
<keyword evidence="4" id="KW-1185">Reference proteome</keyword>
<organism evidence="3 4">
    <name type="scientific">Kitasatospora cystarginea</name>
    <dbReference type="NCBI Taxonomy" id="58350"/>
    <lineage>
        <taxon>Bacteria</taxon>
        <taxon>Bacillati</taxon>
        <taxon>Actinomycetota</taxon>
        <taxon>Actinomycetes</taxon>
        <taxon>Kitasatosporales</taxon>
        <taxon>Streptomycetaceae</taxon>
        <taxon>Kitasatospora</taxon>
    </lineage>
</organism>
<evidence type="ECO:0000313" key="4">
    <source>
        <dbReference type="Proteomes" id="UP001500305"/>
    </source>
</evidence>
<proteinExistence type="predicted"/>
<accession>A0ABP5Q7L6</accession>
<reference evidence="4" key="1">
    <citation type="journal article" date="2019" name="Int. J. Syst. Evol. Microbiol.">
        <title>The Global Catalogue of Microorganisms (GCM) 10K type strain sequencing project: providing services to taxonomists for standard genome sequencing and annotation.</title>
        <authorList>
            <consortium name="The Broad Institute Genomics Platform"/>
            <consortium name="The Broad Institute Genome Sequencing Center for Infectious Disease"/>
            <person name="Wu L."/>
            <person name="Ma J."/>
        </authorList>
    </citation>
    <scope>NUCLEOTIDE SEQUENCE [LARGE SCALE GENOMIC DNA]</scope>
    <source>
        <strain evidence="4">JCM 7356</strain>
    </source>
</reference>
<dbReference type="EMBL" id="BAAATR010000001">
    <property type="protein sequence ID" value="GAA2225493.1"/>
    <property type="molecule type" value="Genomic_DNA"/>
</dbReference>
<feature type="compositionally biased region" description="Pro residues" evidence="1">
    <location>
        <begin position="240"/>
        <end position="251"/>
    </location>
</feature>
<evidence type="ECO:0000256" key="2">
    <source>
        <dbReference type="SAM" id="Phobius"/>
    </source>
</evidence>
<feature type="transmembrane region" description="Helical" evidence="2">
    <location>
        <begin position="120"/>
        <end position="141"/>
    </location>
</feature>